<dbReference type="Gene3D" id="3.20.20.140">
    <property type="entry name" value="Metal-dependent hydrolases"/>
    <property type="match status" value="1"/>
</dbReference>
<evidence type="ECO:0000313" key="2">
    <source>
        <dbReference type="Proteomes" id="UP001143362"/>
    </source>
</evidence>
<protein>
    <submittedName>
        <fullName evidence="1">DUF3604 domain-containing protein</fullName>
    </submittedName>
</protein>
<evidence type="ECO:0000313" key="1">
    <source>
        <dbReference type="EMBL" id="MCX2980110.1"/>
    </source>
</evidence>
<comment type="caution">
    <text evidence="1">The sequence shown here is derived from an EMBL/GenBank/DDBJ whole genome shotgun (WGS) entry which is preliminary data.</text>
</comment>
<dbReference type="Proteomes" id="UP001143362">
    <property type="component" value="Unassembled WGS sequence"/>
</dbReference>
<dbReference type="EMBL" id="SHNN01000001">
    <property type="protein sequence ID" value="MCX2980110.1"/>
    <property type="molecule type" value="Genomic_DNA"/>
</dbReference>
<accession>A0ABT3TCT4</accession>
<proteinExistence type="predicted"/>
<gene>
    <name evidence="1" type="ORF">EYC98_04430</name>
</gene>
<dbReference type="Pfam" id="PF12228">
    <property type="entry name" value="DUF3604"/>
    <property type="match status" value="1"/>
</dbReference>
<sequence>MVGPRARRAALTASRGIRMIKKLALGLLALTAVTAGGVWVLGLGPFGSHWESAPATPGPRLMPVAPNVAAANMSQADTVDPVLAAASSAEILFGDFHVHTNWSIDAAMFGLPMMTDSEVVTPADACDFARYCSALDFWSINDHAEGMTPRSWQDSVDAIRDCNAQSGDPQNPDMVSFVGWEWSQGANQAEGHYGHKNVIFREWEPGVTPLRPISSQKIHTIAKMMPAPALGAMSINSAFFRYQDFASYVRESVTVPTCPAGVSAADLPADCREVAATPDVLYRKLDELGYDAVVIPHGLAWGRTNPRDADFANQMPQHNARYQTLIETFSGHGNSEVFADFERRIANPDGSYECAEATADFIPCCQRAGELIRQRCEDPLAAECEQRTADARRFAAEVLDDRSRGVVAGASLEDWGNCGQLLNSFLPAWYYVNRQSTQYALALGDFSQPGAPQRARFGIMASSDGHKARPGTGYKQFDRTIMTDTKEVGKSGASPALGLFGLGGNDAEASSVLPLPVADKSFLSGIGRRNRMGSFYYTGGLIAVHSAARDRDSIWEGVAKKQVYGTSGERILLWFDLLNGENGEAPMGSEVSMADNPRFRVRALGAFVQKPGCPADSVQALGAERVASLCRGECYHPGDQRKPITRIEVVRIRPQQSAGEAIAPLIEDSWKTFPCPADGTGCTVEFSDDDFAAAQRETVYYVRAIAQAQPTINGDNYRCEYNGAGECVKIKFCSGEAASREEDCLAPAEPRAWSSPVFIEYKG</sequence>
<keyword evidence="2" id="KW-1185">Reference proteome</keyword>
<dbReference type="InterPro" id="IPR022028">
    <property type="entry name" value="DUF3604"/>
</dbReference>
<reference evidence="1" key="1">
    <citation type="submission" date="2019-02" db="EMBL/GenBank/DDBJ databases">
        <authorList>
            <person name="Li S.-H."/>
        </authorList>
    </citation>
    <scope>NUCLEOTIDE SEQUENCE</scope>
    <source>
        <strain evidence="1">IMCC14734</strain>
    </source>
</reference>
<dbReference type="SUPFAM" id="SSF89550">
    <property type="entry name" value="PHP domain-like"/>
    <property type="match status" value="1"/>
</dbReference>
<organism evidence="1 2">
    <name type="scientific">Candidatus Litorirhabdus singularis</name>
    <dbReference type="NCBI Taxonomy" id="2518993"/>
    <lineage>
        <taxon>Bacteria</taxon>
        <taxon>Pseudomonadati</taxon>
        <taxon>Pseudomonadota</taxon>
        <taxon>Gammaproteobacteria</taxon>
        <taxon>Cellvibrionales</taxon>
        <taxon>Halieaceae</taxon>
        <taxon>Candidatus Litorirhabdus</taxon>
    </lineage>
</organism>
<dbReference type="InterPro" id="IPR016195">
    <property type="entry name" value="Pol/histidinol_Pase-like"/>
</dbReference>
<name>A0ABT3TCT4_9GAMM</name>